<protein>
    <submittedName>
        <fullName evidence="1">Uncharacterized protein</fullName>
    </submittedName>
</protein>
<accession>A0A1E5WLQ8</accession>
<comment type="caution">
    <text evidence="1">The sequence shown here is derived from an EMBL/GenBank/DDBJ whole genome shotgun (WGS) entry which is preliminary data.</text>
</comment>
<evidence type="ECO:0000313" key="1">
    <source>
        <dbReference type="EMBL" id="OEL38355.1"/>
    </source>
</evidence>
<dbReference type="AlphaFoldDB" id="A0A1E5WLQ8"/>
<proteinExistence type="predicted"/>
<reference evidence="1 2" key="1">
    <citation type="submission" date="2016-09" db="EMBL/GenBank/DDBJ databases">
        <title>The draft genome of Dichanthelium oligosanthes: A C3 panicoid grass species.</title>
        <authorList>
            <person name="Studer A.J."/>
            <person name="Schnable J.C."/>
            <person name="Brutnell T.P."/>
        </authorList>
    </citation>
    <scope>NUCLEOTIDE SEQUENCE [LARGE SCALE GENOMIC DNA]</scope>
    <source>
        <strain evidence="2">cv. Kellogg 1175</strain>
        <tissue evidence="1">Leaf</tissue>
    </source>
</reference>
<name>A0A1E5WLQ8_9POAL</name>
<sequence length="57" mass="6715">MRGQLHLVSILQGEGINLVVLSRMSWLWSRNVVLFYRQMSISLHLFFLPKGLKERCL</sequence>
<dbReference type="EMBL" id="LWDX02002082">
    <property type="protein sequence ID" value="OEL38355.1"/>
    <property type="molecule type" value="Genomic_DNA"/>
</dbReference>
<evidence type="ECO:0000313" key="2">
    <source>
        <dbReference type="Proteomes" id="UP000095767"/>
    </source>
</evidence>
<keyword evidence="2" id="KW-1185">Reference proteome</keyword>
<gene>
    <name evidence="1" type="ORF">BAE44_0000626</name>
</gene>
<organism evidence="1 2">
    <name type="scientific">Dichanthelium oligosanthes</name>
    <dbReference type="NCBI Taxonomy" id="888268"/>
    <lineage>
        <taxon>Eukaryota</taxon>
        <taxon>Viridiplantae</taxon>
        <taxon>Streptophyta</taxon>
        <taxon>Embryophyta</taxon>
        <taxon>Tracheophyta</taxon>
        <taxon>Spermatophyta</taxon>
        <taxon>Magnoliopsida</taxon>
        <taxon>Liliopsida</taxon>
        <taxon>Poales</taxon>
        <taxon>Poaceae</taxon>
        <taxon>PACMAD clade</taxon>
        <taxon>Panicoideae</taxon>
        <taxon>Panicodae</taxon>
        <taxon>Paniceae</taxon>
        <taxon>Dichantheliinae</taxon>
        <taxon>Dichanthelium</taxon>
    </lineage>
</organism>
<dbReference type="Proteomes" id="UP000095767">
    <property type="component" value="Unassembled WGS sequence"/>
</dbReference>